<dbReference type="InterPro" id="IPR005467">
    <property type="entry name" value="His_kinase_dom"/>
</dbReference>
<evidence type="ECO:0000256" key="9">
    <source>
        <dbReference type="ARBA" id="ARBA00022692"/>
    </source>
</evidence>
<comment type="subcellular location">
    <subcellularLocation>
        <location evidence="4">Cell membrane</location>
        <topology evidence="4">Multi-pass membrane protein</topology>
    </subcellularLocation>
</comment>
<keyword evidence="11 25" id="KW-0418">Kinase</keyword>
<dbReference type="CDD" id="cd06225">
    <property type="entry name" value="HAMP"/>
    <property type="match status" value="1"/>
</dbReference>
<keyword evidence="16" id="KW-1133">Transmembrane helix</keyword>
<dbReference type="InterPro" id="IPR003660">
    <property type="entry name" value="HAMP_dom"/>
</dbReference>
<keyword evidence="17" id="KW-0902">Two-component regulatory system</keyword>
<name>A0A918KI18_9ACTN</name>
<evidence type="ECO:0000256" key="22">
    <source>
        <dbReference type="ARBA" id="ARBA00041776"/>
    </source>
</evidence>
<evidence type="ECO:0000256" key="6">
    <source>
        <dbReference type="ARBA" id="ARBA00022475"/>
    </source>
</evidence>
<evidence type="ECO:0000313" key="25">
    <source>
        <dbReference type="EMBL" id="GGX64603.1"/>
    </source>
</evidence>
<dbReference type="PROSITE" id="PS50109">
    <property type="entry name" value="HIS_KIN"/>
    <property type="match status" value="1"/>
</dbReference>
<dbReference type="InterPro" id="IPR003594">
    <property type="entry name" value="HATPase_dom"/>
</dbReference>
<dbReference type="SMART" id="SM00388">
    <property type="entry name" value="HisKA"/>
    <property type="match status" value="1"/>
</dbReference>
<evidence type="ECO:0000256" key="15">
    <source>
        <dbReference type="ARBA" id="ARBA00022912"/>
    </source>
</evidence>
<evidence type="ECO:0000256" key="13">
    <source>
        <dbReference type="ARBA" id="ARBA00022840"/>
    </source>
</evidence>
<dbReference type="SMART" id="SM00304">
    <property type="entry name" value="HAMP"/>
    <property type="match status" value="1"/>
</dbReference>
<evidence type="ECO:0000313" key="26">
    <source>
        <dbReference type="Proteomes" id="UP000619244"/>
    </source>
</evidence>
<keyword evidence="14" id="KW-0460">Magnesium</keyword>
<sequence length="457" mass="48126">MRWALVKVCLAVTAMVVVAFAVPLGLVVREMARDRAFSNAERQAATLAPALSITTDPEQLDRVVASADADLQMAVHIPAVDGEEDLDVGRQRATAEELAMTRELGRASITEVPGGSTLLQPIALSSGAIAVVEVYVPESEVTNGVGTAWAVLAGVGVALIVGSVAVADRLGVRMVQPAQRLAEGAHELGEGKLGARVPEEGPTELRLAAAAFNSMADQVVQLLANERELAADLSHRLRTPLTVLRLNAASLGEGPAAEQTRAAVEQLEREVDTIIRTAREAKPQTAAVAAVAGCDVAEVVRERMDFWSALAEDEGRKVRVAGVDRPVRIPVPRADLVAALDALLGNVFRHTAEGTAFAVDVHNGEDAVIVLVSDAGPGIPDPEAAMARGRGSGSDGSTGLGLDIVRRLAESTGGDVRIGRSVLGGTEIRIWFQLDARAPVRRGHRGAVRRRKRLALR</sequence>
<dbReference type="GO" id="GO:0000155">
    <property type="term" value="F:phosphorelay sensor kinase activity"/>
    <property type="evidence" value="ECO:0007669"/>
    <property type="project" value="InterPro"/>
</dbReference>
<evidence type="ECO:0000256" key="10">
    <source>
        <dbReference type="ARBA" id="ARBA00022741"/>
    </source>
</evidence>
<dbReference type="SMART" id="SM00387">
    <property type="entry name" value="HATPase_c"/>
    <property type="match status" value="1"/>
</dbReference>
<dbReference type="Gene3D" id="3.30.565.10">
    <property type="entry name" value="Histidine kinase-like ATPase, C-terminal domain"/>
    <property type="match status" value="1"/>
</dbReference>
<evidence type="ECO:0000256" key="20">
    <source>
        <dbReference type="ARBA" id="ARBA00023211"/>
    </source>
</evidence>
<evidence type="ECO:0000256" key="3">
    <source>
        <dbReference type="ARBA" id="ARBA00001946"/>
    </source>
</evidence>
<dbReference type="SUPFAM" id="SSF158472">
    <property type="entry name" value="HAMP domain-like"/>
    <property type="match status" value="1"/>
</dbReference>
<dbReference type="InterPro" id="IPR050980">
    <property type="entry name" value="2C_sensor_his_kinase"/>
</dbReference>
<proteinExistence type="predicted"/>
<evidence type="ECO:0000256" key="14">
    <source>
        <dbReference type="ARBA" id="ARBA00022842"/>
    </source>
</evidence>
<dbReference type="SUPFAM" id="SSF47384">
    <property type="entry name" value="Homodimeric domain of signal transducing histidine kinase"/>
    <property type="match status" value="1"/>
</dbReference>
<keyword evidence="16" id="KW-0472">Membrane</keyword>
<organism evidence="25 26">
    <name type="scientific">Streptomyces minutiscleroticus</name>
    <dbReference type="NCBI Taxonomy" id="68238"/>
    <lineage>
        <taxon>Bacteria</taxon>
        <taxon>Bacillati</taxon>
        <taxon>Actinomycetota</taxon>
        <taxon>Actinomycetes</taxon>
        <taxon>Kitasatosporales</taxon>
        <taxon>Streptomycetaceae</taxon>
        <taxon>Streptomyces</taxon>
    </lineage>
</organism>
<dbReference type="Proteomes" id="UP000619244">
    <property type="component" value="Unassembled WGS sequence"/>
</dbReference>
<evidence type="ECO:0000256" key="12">
    <source>
        <dbReference type="ARBA" id="ARBA00022801"/>
    </source>
</evidence>
<dbReference type="GO" id="GO:0005886">
    <property type="term" value="C:plasma membrane"/>
    <property type="evidence" value="ECO:0007669"/>
    <property type="project" value="UniProtKB-SubCell"/>
</dbReference>
<keyword evidence="12" id="KW-0378">Hydrolase</keyword>
<evidence type="ECO:0000256" key="17">
    <source>
        <dbReference type="ARBA" id="ARBA00023012"/>
    </source>
</evidence>
<keyword evidence="10" id="KW-0547">Nucleotide-binding</keyword>
<evidence type="ECO:0000256" key="19">
    <source>
        <dbReference type="ARBA" id="ARBA00023026"/>
    </source>
</evidence>
<feature type="domain" description="Histidine kinase" evidence="23">
    <location>
        <begin position="232"/>
        <end position="436"/>
    </location>
</feature>
<dbReference type="InterPro" id="IPR036097">
    <property type="entry name" value="HisK_dim/P_sf"/>
</dbReference>
<dbReference type="AlphaFoldDB" id="A0A918KI18"/>
<evidence type="ECO:0000256" key="2">
    <source>
        <dbReference type="ARBA" id="ARBA00001936"/>
    </source>
</evidence>
<comment type="cofactor">
    <cofactor evidence="3">
        <name>Mg(2+)</name>
        <dbReference type="ChEBI" id="CHEBI:18420"/>
    </cofactor>
</comment>
<dbReference type="Pfam" id="PF02518">
    <property type="entry name" value="HATPase_c"/>
    <property type="match status" value="1"/>
</dbReference>
<keyword evidence="19" id="KW-0843">Virulence</keyword>
<feature type="domain" description="HAMP" evidence="24">
    <location>
        <begin position="172"/>
        <end position="224"/>
    </location>
</feature>
<dbReference type="InterPro" id="IPR004358">
    <property type="entry name" value="Sig_transdc_His_kin-like_C"/>
</dbReference>
<keyword evidence="6" id="KW-1003">Cell membrane</keyword>
<evidence type="ECO:0000256" key="4">
    <source>
        <dbReference type="ARBA" id="ARBA00004651"/>
    </source>
</evidence>
<evidence type="ECO:0000256" key="1">
    <source>
        <dbReference type="ARBA" id="ARBA00000085"/>
    </source>
</evidence>
<dbReference type="Pfam" id="PF00512">
    <property type="entry name" value="HisKA"/>
    <property type="match status" value="1"/>
</dbReference>
<accession>A0A918KI18</accession>
<dbReference type="CDD" id="cd00082">
    <property type="entry name" value="HisKA"/>
    <property type="match status" value="1"/>
</dbReference>
<keyword evidence="9" id="KW-0812">Transmembrane</keyword>
<reference evidence="25" key="1">
    <citation type="journal article" date="2014" name="Int. J. Syst. Evol. Microbiol.">
        <title>Complete genome sequence of Corynebacterium casei LMG S-19264T (=DSM 44701T), isolated from a smear-ripened cheese.</title>
        <authorList>
            <consortium name="US DOE Joint Genome Institute (JGI-PGF)"/>
            <person name="Walter F."/>
            <person name="Albersmeier A."/>
            <person name="Kalinowski J."/>
            <person name="Ruckert C."/>
        </authorList>
    </citation>
    <scope>NUCLEOTIDE SEQUENCE</scope>
    <source>
        <strain evidence="25">JCM 4790</strain>
    </source>
</reference>
<dbReference type="PANTHER" id="PTHR44936">
    <property type="entry name" value="SENSOR PROTEIN CREC"/>
    <property type="match status" value="1"/>
</dbReference>
<keyword evidence="18" id="KW-0346">Stress response</keyword>
<comment type="cofactor">
    <cofactor evidence="2">
        <name>Mn(2+)</name>
        <dbReference type="ChEBI" id="CHEBI:29035"/>
    </cofactor>
</comment>
<evidence type="ECO:0000259" key="24">
    <source>
        <dbReference type="PROSITE" id="PS50885"/>
    </source>
</evidence>
<gene>
    <name evidence="25" type="ORF">GCM10010358_18650</name>
</gene>
<comment type="caution">
    <text evidence="25">The sequence shown here is derived from an EMBL/GenBank/DDBJ whole genome shotgun (WGS) entry which is preliminary data.</text>
</comment>
<evidence type="ECO:0000256" key="5">
    <source>
        <dbReference type="ARBA" id="ARBA00012438"/>
    </source>
</evidence>
<dbReference type="GO" id="GO:0004721">
    <property type="term" value="F:phosphoprotein phosphatase activity"/>
    <property type="evidence" value="ECO:0007669"/>
    <property type="project" value="UniProtKB-KW"/>
</dbReference>
<dbReference type="GO" id="GO:0005524">
    <property type="term" value="F:ATP binding"/>
    <property type="evidence" value="ECO:0007669"/>
    <property type="project" value="UniProtKB-KW"/>
</dbReference>
<dbReference type="EMBL" id="BMVU01000005">
    <property type="protein sequence ID" value="GGX64603.1"/>
    <property type="molecule type" value="Genomic_DNA"/>
</dbReference>
<evidence type="ECO:0000256" key="8">
    <source>
        <dbReference type="ARBA" id="ARBA00022679"/>
    </source>
</evidence>
<evidence type="ECO:0000256" key="7">
    <source>
        <dbReference type="ARBA" id="ARBA00022553"/>
    </source>
</evidence>
<dbReference type="InterPro" id="IPR036890">
    <property type="entry name" value="HATPase_C_sf"/>
</dbReference>
<keyword evidence="26" id="KW-1185">Reference proteome</keyword>
<keyword evidence="20" id="KW-0464">Manganese</keyword>
<evidence type="ECO:0000256" key="21">
    <source>
        <dbReference type="ARBA" id="ARBA00040454"/>
    </source>
</evidence>
<evidence type="ECO:0000256" key="16">
    <source>
        <dbReference type="ARBA" id="ARBA00022989"/>
    </source>
</evidence>
<evidence type="ECO:0000256" key="18">
    <source>
        <dbReference type="ARBA" id="ARBA00023016"/>
    </source>
</evidence>
<dbReference type="PROSITE" id="PS50885">
    <property type="entry name" value="HAMP"/>
    <property type="match status" value="1"/>
</dbReference>
<dbReference type="PANTHER" id="PTHR44936:SF9">
    <property type="entry name" value="SENSOR PROTEIN CREC"/>
    <property type="match status" value="1"/>
</dbReference>
<reference evidence="25" key="2">
    <citation type="submission" date="2020-09" db="EMBL/GenBank/DDBJ databases">
        <authorList>
            <person name="Sun Q."/>
            <person name="Ohkuma M."/>
        </authorList>
    </citation>
    <scope>NUCLEOTIDE SEQUENCE</scope>
    <source>
        <strain evidence="25">JCM 4790</strain>
    </source>
</reference>
<dbReference type="RefSeq" id="WP_190189701.1">
    <property type="nucleotide sequence ID" value="NZ_BMVU01000005.1"/>
</dbReference>
<evidence type="ECO:0000259" key="23">
    <source>
        <dbReference type="PROSITE" id="PS50109"/>
    </source>
</evidence>
<keyword evidence="15" id="KW-0904">Protein phosphatase</keyword>
<dbReference type="SUPFAM" id="SSF55874">
    <property type="entry name" value="ATPase domain of HSP90 chaperone/DNA topoisomerase II/histidine kinase"/>
    <property type="match status" value="1"/>
</dbReference>
<keyword evidence="13" id="KW-0067">ATP-binding</keyword>
<dbReference type="EC" id="2.7.13.3" evidence="5"/>
<dbReference type="Gene3D" id="1.10.287.130">
    <property type="match status" value="1"/>
</dbReference>
<comment type="catalytic activity">
    <reaction evidence="1">
        <text>ATP + protein L-histidine = ADP + protein N-phospho-L-histidine.</text>
        <dbReference type="EC" id="2.7.13.3"/>
    </reaction>
</comment>
<dbReference type="PRINTS" id="PR00344">
    <property type="entry name" value="BCTRLSENSOR"/>
</dbReference>
<keyword evidence="7" id="KW-0597">Phosphoprotein</keyword>
<keyword evidence="8" id="KW-0808">Transferase</keyword>
<dbReference type="Pfam" id="PF00672">
    <property type="entry name" value="HAMP"/>
    <property type="match status" value="1"/>
</dbReference>
<dbReference type="FunFam" id="1.10.287.130:FF:000054">
    <property type="entry name" value="Sensor histidine kinase"/>
    <property type="match status" value="1"/>
</dbReference>
<protein>
    <recommendedName>
        <fullName evidence="21">Signal transduction histidine-protein kinase/phosphatase MprB</fullName>
        <ecNumber evidence="5">2.7.13.3</ecNumber>
    </recommendedName>
    <alternativeName>
        <fullName evidence="22">Mycobacterial persistence regulator B</fullName>
    </alternativeName>
</protein>
<evidence type="ECO:0000256" key="11">
    <source>
        <dbReference type="ARBA" id="ARBA00022777"/>
    </source>
</evidence>
<dbReference type="InterPro" id="IPR003661">
    <property type="entry name" value="HisK_dim/P_dom"/>
</dbReference>